<dbReference type="EMBL" id="PRFC01000009">
    <property type="protein sequence ID" value="PWV19773.1"/>
    <property type="molecule type" value="Genomic_DNA"/>
</dbReference>
<dbReference type="VEuPathDB" id="TriTrypDB:TcCL_NonESM12364"/>
<reference evidence="1 2" key="1">
    <citation type="journal article" date="2018" name="Microb. Genom.">
        <title>Expanding an expanded genome: long-read sequencing of Trypanosoma cruzi.</title>
        <authorList>
            <person name="Berna L."/>
            <person name="Rodriguez M."/>
            <person name="Chiribao M.L."/>
            <person name="Parodi-Talice A."/>
            <person name="Pita S."/>
            <person name="Rijo G."/>
            <person name="Alvarez-Valin F."/>
            <person name="Robello C."/>
        </authorList>
    </citation>
    <scope>NUCLEOTIDE SEQUENCE [LARGE SCALE GENOMIC DNA]</scope>
    <source>
        <strain evidence="1 2">TCC</strain>
    </source>
</reference>
<keyword evidence="1" id="KW-0067">ATP-binding</keyword>
<dbReference type="VEuPathDB" id="TriTrypDB:Tc_MARK_2341"/>
<comment type="caution">
    <text evidence="1">The sequence shown here is derived from an EMBL/GenBank/DDBJ whole genome shotgun (WGS) entry which is preliminary data.</text>
</comment>
<organism evidence="1 2">
    <name type="scientific">Trypanosoma cruzi</name>
    <dbReference type="NCBI Taxonomy" id="5693"/>
    <lineage>
        <taxon>Eukaryota</taxon>
        <taxon>Discoba</taxon>
        <taxon>Euglenozoa</taxon>
        <taxon>Kinetoplastea</taxon>
        <taxon>Metakinetoplastina</taxon>
        <taxon>Trypanosomatida</taxon>
        <taxon>Trypanosomatidae</taxon>
        <taxon>Trypanosoma</taxon>
        <taxon>Schizotrypanum</taxon>
    </lineage>
</organism>
<dbReference type="VEuPathDB" id="TriTrypDB:TcCLB.504109.189"/>
<dbReference type="VEuPathDB" id="TriTrypDB:TcG_10610"/>
<gene>
    <name evidence="1" type="ORF">C3747_9g191</name>
</gene>
<dbReference type="AlphaFoldDB" id="A0A2V2XHS6"/>
<keyword evidence="1" id="KW-0347">Helicase</keyword>
<keyword evidence="1" id="KW-0378">Hydrolase</keyword>
<dbReference type="VEuPathDB" id="TriTrypDB:TcBrA4_0067070"/>
<sequence>MHTKRGFGLLFFFAAIIYSIGNQFRICNVGDSLLFLMPHEAGCIPCVRTLYRQRERDQRLLTGSEAAAAANGGMIMRLFSFHHFDDVGPKRRTTCECRARRTYLCTVIRPVVKRDGAVNDPPGGDASWNDDLARLAPCVFPSCMRAHAGHSREPINRFLNLCMVTLVTSHTVSFLARDPVMFGHNCRALLGRTRRPRERRLLSTHRRAEEGAGAFEVGCDCSWRRVTMIGREA</sequence>
<name>A0A2V2XHS6_TRYCR</name>
<evidence type="ECO:0000313" key="1">
    <source>
        <dbReference type="EMBL" id="PWV19773.1"/>
    </source>
</evidence>
<protein>
    <submittedName>
        <fullName evidence="1">Putative ATP-dependent DEAD/H RNA helicase</fullName>
    </submittedName>
</protein>
<dbReference type="VEuPathDB" id="TriTrypDB:C4B63_41g272"/>
<evidence type="ECO:0000313" key="2">
    <source>
        <dbReference type="Proteomes" id="UP000246078"/>
    </source>
</evidence>
<accession>A0A2V2XHS6</accession>
<dbReference type="GO" id="GO:0004386">
    <property type="term" value="F:helicase activity"/>
    <property type="evidence" value="ECO:0007669"/>
    <property type="project" value="UniProtKB-KW"/>
</dbReference>
<dbReference type="Proteomes" id="UP000246078">
    <property type="component" value="Unassembled WGS sequence"/>
</dbReference>
<proteinExistence type="predicted"/>
<dbReference type="VEuPathDB" id="TriTrypDB:C3747_9g191"/>
<dbReference type="VEuPathDB" id="TriTrypDB:BCY84_19466"/>
<keyword evidence="1" id="KW-0547">Nucleotide-binding</keyword>